<dbReference type="PANTHER" id="PTHR47958">
    <property type="entry name" value="ATP-DEPENDENT RNA HELICASE DBP3"/>
    <property type="match status" value="1"/>
</dbReference>
<dbReference type="Gene3D" id="3.40.50.300">
    <property type="entry name" value="P-loop containing nucleotide triphosphate hydrolases"/>
    <property type="match status" value="1"/>
</dbReference>
<dbReference type="EMBL" id="LGRX02032898">
    <property type="protein sequence ID" value="KAK3243393.1"/>
    <property type="molecule type" value="Genomic_DNA"/>
</dbReference>
<evidence type="ECO:0000256" key="1">
    <source>
        <dbReference type="ARBA" id="ARBA00022741"/>
    </source>
</evidence>
<feature type="domain" description="DEAD-box RNA helicase Q" evidence="8">
    <location>
        <begin position="126"/>
        <end position="154"/>
    </location>
</feature>
<reference evidence="9 10" key="1">
    <citation type="journal article" date="2015" name="Genome Biol. Evol.">
        <title>Comparative Genomics of a Bacterivorous Green Alga Reveals Evolutionary Causalities and Consequences of Phago-Mixotrophic Mode of Nutrition.</title>
        <authorList>
            <person name="Burns J.A."/>
            <person name="Paasch A."/>
            <person name="Narechania A."/>
            <person name="Kim E."/>
        </authorList>
    </citation>
    <scope>NUCLEOTIDE SEQUENCE [LARGE SCALE GENOMIC DNA]</scope>
    <source>
        <strain evidence="9 10">PLY_AMNH</strain>
    </source>
</reference>
<dbReference type="PROSITE" id="PS51192">
    <property type="entry name" value="HELICASE_ATP_BIND_1"/>
    <property type="match status" value="1"/>
</dbReference>
<feature type="domain" description="Helicase ATP-binding" evidence="7">
    <location>
        <begin position="157"/>
        <end position="273"/>
    </location>
</feature>
<dbReference type="InterPro" id="IPR044742">
    <property type="entry name" value="DEAD/DEAH_RhlB"/>
</dbReference>
<evidence type="ECO:0008006" key="11">
    <source>
        <dbReference type="Google" id="ProtNLM"/>
    </source>
</evidence>
<dbReference type="CDD" id="cd00268">
    <property type="entry name" value="DEADc"/>
    <property type="match status" value="1"/>
</dbReference>
<protein>
    <recommendedName>
        <fullName evidence="11">RNA helicase</fullName>
    </recommendedName>
</protein>
<dbReference type="SUPFAM" id="SSF52540">
    <property type="entry name" value="P-loop containing nucleoside triphosphate hydrolases"/>
    <property type="match status" value="1"/>
</dbReference>
<dbReference type="InterPro" id="IPR014014">
    <property type="entry name" value="RNA_helicase_DEAD_Q_motif"/>
</dbReference>
<dbReference type="InterPro" id="IPR027417">
    <property type="entry name" value="P-loop_NTPase"/>
</dbReference>
<evidence type="ECO:0000256" key="2">
    <source>
        <dbReference type="ARBA" id="ARBA00022801"/>
    </source>
</evidence>
<dbReference type="InterPro" id="IPR014001">
    <property type="entry name" value="Helicase_ATP-bd"/>
</dbReference>
<keyword evidence="3" id="KW-0347">Helicase</keyword>
<accession>A0AAE0BWC1</accession>
<dbReference type="Proteomes" id="UP001190700">
    <property type="component" value="Unassembled WGS sequence"/>
</dbReference>
<keyword evidence="10" id="KW-1185">Reference proteome</keyword>
<dbReference type="InterPro" id="IPR011545">
    <property type="entry name" value="DEAD/DEAH_box_helicase_dom"/>
</dbReference>
<feature type="short sequence motif" description="Q motif" evidence="5">
    <location>
        <begin position="126"/>
        <end position="154"/>
    </location>
</feature>
<dbReference type="SMART" id="SM00487">
    <property type="entry name" value="DEXDc"/>
    <property type="match status" value="1"/>
</dbReference>
<dbReference type="GO" id="GO:0003724">
    <property type="term" value="F:RNA helicase activity"/>
    <property type="evidence" value="ECO:0007669"/>
    <property type="project" value="InterPro"/>
</dbReference>
<feature type="compositionally biased region" description="Basic and acidic residues" evidence="6">
    <location>
        <begin position="80"/>
        <end position="89"/>
    </location>
</feature>
<sequence>MSVEDVKKVKKLKKATTAEGGPVEKSKAKKEKAGKKSKAEGKDAAEPKSDKKLKKRSAEDIDGEISAKKAKKAKTNTPQKLEEKDEPMSDVAKELVASATDTMTDEEYRKKHEIAVIGDTVPTLHRQFSDTPFPESVIKAFTEHGFSNPSPIQAQSWPIALTGRDCLSIAKTGSGKTCGYLLPAFMEIKKTNFAQRKASDKDGPYALVMAPTRELAIQIQEEAEKFGKPCGVRSIAVYGGASKGPQIRELKFGTDIIVATPGRLLDFSEMKNH</sequence>
<comment type="caution">
    <text evidence="9">The sequence shown here is derived from an EMBL/GenBank/DDBJ whole genome shotgun (WGS) entry which is preliminary data.</text>
</comment>
<dbReference type="GO" id="GO:0005524">
    <property type="term" value="F:ATP binding"/>
    <property type="evidence" value="ECO:0007669"/>
    <property type="project" value="UniProtKB-KW"/>
</dbReference>
<keyword evidence="1" id="KW-0547">Nucleotide-binding</keyword>
<dbReference type="GO" id="GO:0003676">
    <property type="term" value="F:nucleic acid binding"/>
    <property type="evidence" value="ECO:0007669"/>
    <property type="project" value="InterPro"/>
</dbReference>
<evidence type="ECO:0000313" key="10">
    <source>
        <dbReference type="Proteomes" id="UP001190700"/>
    </source>
</evidence>
<evidence type="ECO:0000256" key="6">
    <source>
        <dbReference type="SAM" id="MobiDB-lite"/>
    </source>
</evidence>
<feature type="compositionally biased region" description="Basic residues" evidence="6">
    <location>
        <begin position="27"/>
        <end position="36"/>
    </location>
</feature>
<name>A0AAE0BWC1_9CHLO</name>
<gene>
    <name evidence="9" type="ORF">CYMTET_46951</name>
</gene>
<evidence type="ECO:0000256" key="4">
    <source>
        <dbReference type="ARBA" id="ARBA00022840"/>
    </source>
</evidence>
<feature type="non-terminal residue" evidence="9">
    <location>
        <position position="273"/>
    </location>
</feature>
<evidence type="ECO:0000259" key="7">
    <source>
        <dbReference type="PROSITE" id="PS51192"/>
    </source>
</evidence>
<feature type="region of interest" description="Disordered" evidence="6">
    <location>
        <begin position="1"/>
        <end position="89"/>
    </location>
</feature>
<evidence type="ECO:0000259" key="8">
    <source>
        <dbReference type="PROSITE" id="PS51195"/>
    </source>
</evidence>
<dbReference type="PROSITE" id="PS51195">
    <property type="entry name" value="Q_MOTIF"/>
    <property type="match status" value="1"/>
</dbReference>
<evidence type="ECO:0000256" key="5">
    <source>
        <dbReference type="PROSITE-ProRule" id="PRU00552"/>
    </source>
</evidence>
<proteinExistence type="predicted"/>
<feature type="compositionally biased region" description="Basic and acidic residues" evidence="6">
    <location>
        <begin position="37"/>
        <end position="50"/>
    </location>
</feature>
<evidence type="ECO:0000256" key="3">
    <source>
        <dbReference type="ARBA" id="ARBA00022806"/>
    </source>
</evidence>
<dbReference type="AlphaFoldDB" id="A0AAE0BWC1"/>
<organism evidence="9 10">
    <name type="scientific">Cymbomonas tetramitiformis</name>
    <dbReference type="NCBI Taxonomy" id="36881"/>
    <lineage>
        <taxon>Eukaryota</taxon>
        <taxon>Viridiplantae</taxon>
        <taxon>Chlorophyta</taxon>
        <taxon>Pyramimonadophyceae</taxon>
        <taxon>Pyramimonadales</taxon>
        <taxon>Pyramimonadaceae</taxon>
        <taxon>Cymbomonas</taxon>
    </lineage>
</organism>
<evidence type="ECO:0000313" key="9">
    <source>
        <dbReference type="EMBL" id="KAK3243393.1"/>
    </source>
</evidence>
<dbReference type="Pfam" id="PF00270">
    <property type="entry name" value="DEAD"/>
    <property type="match status" value="1"/>
</dbReference>
<dbReference type="GO" id="GO:0016787">
    <property type="term" value="F:hydrolase activity"/>
    <property type="evidence" value="ECO:0007669"/>
    <property type="project" value="UniProtKB-KW"/>
</dbReference>
<keyword evidence="4" id="KW-0067">ATP-binding</keyword>
<keyword evidence="2" id="KW-0378">Hydrolase</keyword>